<dbReference type="SUPFAM" id="SSF47413">
    <property type="entry name" value="lambda repressor-like DNA-binding domains"/>
    <property type="match status" value="1"/>
</dbReference>
<protein>
    <submittedName>
        <fullName evidence="2">Helix-turn-helix transcriptional regulator</fullName>
    </submittedName>
</protein>
<dbReference type="CDD" id="cd00093">
    <property type="entry name" value="HTH_XRE"/>
    <property type="match status" value="1"/>
</dbReference>
<dbReference type="Pfam" id="PF01381">
    <property type="entry name" value="HTH_3"/>
    <property type="match status" value="1"/>
</dbReference>
<dbReference type="Gene3D" id="1.10.260.40">
    <property type="entry name" value="lambda repressor-like DNA-binding domains"/>
    <property type="match status" value="1"/>
</dbReference>
<sequence length="165" mass="18795">MILNDFEYHNTLERIAGFKGALAVLNAPDNELKKTDAMRWQLNVDGVQSLLEDFSEQVKEYESLQNHQPTQPLMLNCDDILHLPRILIKARIAAHLSPQELADRVGMTPGQIQEFEKQDYQTATFAEILQVFCALEVQLKQGEFLVGVEKIGPVHPEIRAFNYGF</sequence>
<dbReference type="Proteomes" id="UP000664844">
    <property type="component" value="Unassembled WGS sequence"/>
</dbReference>
<evidence type="ECO:0000313" key="2">
    <source>
        <dbReference type="EMBL" id="MBO0347801.1"/>
    </source>
</evidence>
<organism evidence="2 3">
    <name type="scientific">Phormidium pseudopriestleyi FRX01</name>
    <dbReference type="NCBI Taxonomy" id="1759528"/>
    <lineage>
        <taxon>Bacteria</taxon>
        <taxon>Bacillati</taxon>
        <taxon>Cyanobacteriota</taxon>
        <taxon>Cyanophyceae</taxon>
        <taxon>Oscillatoriophycideae</taxon>
        <taxon>Oscillatoriales</taxon>
        <taxon>Oscillatoriaceae</taxon>
        <taxon>Phormidium</taxon>
    </lineage>
</organism>
<dbReference type="RefSeq" id="WP_207086377.1">
    <property type="nucleotide sequence ID" value="NZ_JAFLQW010000040.1"/>
</dbReference>
<dbReference type="PROSITE" id="PS50943">
    <property type="entry name" value="HTH_CROC1"/>
    <property type="match status" value="1"/>
</dbReference>
<proteinExistence type="predicted"/>
<dbReference type="InterPro" id="IPR001387">
    <property type="entry name" value="Cro/C1-type_HTH"/>
</dbReference>
<comment type="caution">
    <text evidence="2">The sequence shown here is derived from an EMBL/GenBank/DDBJ whole genome shotgun (WGS) entry which is preliminary data.</text>
</comment>
<accession>A0ABS3FMC0</accession>
<keyword evidence="3" id="KW-1185">Reference proteome</keyword>
<dbReference type="EMBL" id="JAFLQW010000040">
    <property type="protein sequence ID" value="MBO0347801.1"/>
    <property type="molecule type" value="Genomic_DNA"/>
</dbReference>
<name>A0ABS3FMC0_9CYAN</name>
<reference evidence="2 3" key="1">
    <citation type="submission" date="2021-03" db="EMBL/GenBank/DDBJ databases">
        <title>Metabolic Capacity of the Antarctic Cyanobacterium Phormidium pseudopriestleyi that Sustains Oxygenic Photosynthesis in the Presence of Hydrogen Sulfide.</title>
        <authorList>
            <person name="Lumian J.E."/>
            <person name="Jungblut A.D."/>
            <person name="Dillon M.L."/>
            <person name="Hawes I."/>
            <person name="Doran P.T."/>
            <person name="Mackey T.J."/>
            <person name="Dick G.J."/>
            <person name="Grettenberger C.L."/>
            <person name="Sumner D.Y."/>
        </authorList>
    </citation>
    <scope>NUCLEOTIDE SEQUENCE [LARGE SCALE GENOMIC DNA]</scope>
    <source>
        <strain evidence="2 3">FRX01</strain>
    </source>
</reference>
<feature type="domain" description="HTH cro/C1-type" evidence="1">
    <location>
        <begin position="87"/>
        <end position="144"/>
    </location>
</feature>
<evidence type="ECO:0000313" key="3">
    <source>
        <dbReference type="Proteomes" id="UP000664844"/>
    </source>
</evidence>
<dbReference type="InterPro" id="IPR010982">
    <property type="entry name" value="Lambda_DNA-bd_dom_sf"/>
</dbReference>
<evidence type="ECO:0000259" key="1">
    <source>
        <dbReference type="PROSITE" id="PS50943"/>
    </source>
</evidence>
<gene>
    <name evidence="2" type="ORF">J0895_01485</name>
</gene>